<protein>
    <submittedName>
        <fullName evidence="1">Uncharacterized protein</fullName>
    </submittedName>
</protein>
<dbReference type="PANTHER" id="PTHR28594">
    <property type="entry name" value="ATR-INTERACTING PROTEIN"/>
    <property type="match status" value="1"/>
</dbReference>
<feature type="non-terminal residue" evidence="1">
    <location>
        <position position="198"/>
    </location>
</feature>
<keyword evidence="2" id="KW-1185">Reference proteome</keyword>
<dbReference type="AlphaFoldDB" id="A0ABD0NGX0"/>
<dbReference type="Proteomes" id="UP001529510">
    <property type="component" value="Unassembled WGS sequence"/>
</dbReference>
<gene>
    <name evidence="1" type="ORF">M9458_044400</name>
</gene>
<organism evidence="1 2">
    <name type="scientific">Cirrhinus mrigala</name>
    <name type="common">Mrigala</name>
    <dbReference type="NCBI Taxonomy" id="683832"/>
    <lineage>
        <taxon>Eukaryota</taxon>
        <taxon>Metazoa</taxon>
        <taxon>Chordata</taxon>
        <taxon>Craniata</taxon>
        <taxon>Vertebrata</taxon>
        <taxon>Euteleostomi</taxon>
        <taxon>Actinopterygii</taxon>
        <taxon>Neopterygii</taxon>
        <taxon>Teleostei</taxon>
        <taxon>Ostariophysi</taxon>
        <taxon>Cypriniformes</taxon>
        <taxon>Cyprinidae</taxon>
        <taxon>Labeoninae</taxon>
        <taxon>Labeonini</taxon>
        <taxon>Cirrhinus</taxon>
    </lineage>
</organism>
<sequence length="198" mass="21813">SSSTEFKSFHRPQARFYQLQNLATSALNALALHHPNSVPHNPDAALQPAQRSCTAAVHFLPLLTFHISTYCHSAKASLHGSSLLASSLEESLSGQEEFALAAMKALYHIVCYSSEALEVVLCHQEDVNRPQCSKNLLSASEHLNGDTQTQLPLLRRILQLADPAFITAASHREALMNISLKTLSMLAERAQDNQLLRF</sequence>
<comment type="caution">
    <text evidence="1">The sequence shown here is derived from an EMBL/GenBank/DDBJ whole genome shotgun (WGS) entry which is preliminary data.</text>
</comment>
<reference evidence="1 2" key="1">
    <citation type="submission" date="2024-05" db="EMBL/GenBank/DDBJ databases">
        <title>Genome sequencing and assembly of Indian major carp, Cirrhinus mrigala (Hamilton, 1822).</title>
        <authorList>
            <person name="Mohindra V."/>
            <person name="Chowdhury L.M."/>
            <person name="Lal K."/>
            <person name="Jena J.K."/>
        </authorList>
    </citation>
    <scope>NUCLEOTIDE SEQUENCE [LARGE SCALE GENOMIC DNA]</scope>
    <source>
        <strain evidence="1">CM1030</strain>
        <tissue evidence="1">Blood</tissue>
    </source>
</reference>
<proteinExistence type="predicted"/>
<feature type="non-terminal residue" evidence="1">
    <location>
        <position position="1"/>
    </location>
</feature>
<dbReference type="InterPro" id="IPR033349">
    <property type="entry name" value="ATRIP"/>
</dbReference>
<name>A0ABD0NGX0_CIRMR</name>
<dbReference type="PANTHER" id="PTHR28594:SF1">
    <property type="entry name" value="ATR-INTERACTING PROTEIN"/>
    <property type="match status" value="1"/>
</dbReference>
<dbReference type="EMBL" id="JAMKFB020000022">
    <property type="protein sequence ID" value="KAL0160675.1"/>
    <property type="molecule type" value="Genomic_DNA"/>
</dbReference>
<evidence type="ECO:0000313" key="1">
    <source>
        <dbReference type="EMBL" id="KAL0160675.1"/>
    </source>
</evidence>
<evidence type="ECO:0000313" key="2">
    <source>
        <dbReference type="Proteomes" id="UP001529510"/>
    </source>
</evidence>
<accession>A0ABD0NGX0</accession>